<dbReference type="InterPro" id="IPR003284">
    <property type="entry name" value="Sal_SpvB"/>
</dbReference>
<dbReference type="GO" id="GO:0005576">
    <property type="term" value="C:extracellular region"/>
    <property type="evidence" value="ECO:0007669"/>
    <property type="project" value="UniProtKB-SubCell"/>
</dbReference>
<evidence type="ECO:0000256" key="4">
    <source>
        <dbReference type="ARBA" id="ARBA00023026"/>
    </source>
</evidence>
<dbReference type="AlphaFoldDB" id="A0A158KS24"/>
<dbReference type="Proteomes" id="UP000054925">
    <property type="component" value="Unassembled WGS sequence"/>
</dbReference>
<evidence type="ECO:0000256" key="2">
    <source>
        <dbReference type="ARBA" id="ARBA00022525"/>
    </source>
</evidence>
<protein>
    <submittedName>
        <fullName evidence="5">FG-GAP/YD repeat-containing protein</fullName>
    </submittedName>
</protein>
<accession>A0A158KS24</accession>
<evidence type="ECO:0000313" key="6">
    <source>
        <dbReference type="Proteomes" id="UP000054925"/>
    </source>
</evidence>
<keyword evidence="6" id="KW-1185">Reference proteome</keyword>
<sequence length="443" mass="49845">MPIYDDEQDVFLLSGAEQLVPVSAPSPGITRYRPRTEGLFARISHIRSEQDDYWEVRSRSGLTSLYGQPAPTDPELAVVCHPDDSQRIFAWHLTQTVDPFGNRIEYLYERDPSREDGPHRWDQIYLKTIRYGDYGSPSAPQFMVTVDFVYETRPDPFSTYKSGFEIRTMRRCARIEISTHAGVARLTRVYRLIYRDQTDPRAAPANGASLLHSIEVEGVDGEAREKLPPLEFGYTRFDPTRRVYQAMSDSSASEPERSLGHPDFELADLFGRGLPDVVQIGDTTRYWRNLGDGRFDVPRPIDGLPPGVRLGDRGVQLADFDGDGHIDLLMSGARFNGYVPLTVSGVKATGRFVDYAAAPPFALNDPEVRLLDLDGDRITDALRTGTQFELYLHDREQSGWSEDDRQSLTALQKPTGSDGLMPTQAFQIEAPRGGLNHAFHAMR</sequence>
<dbReference type="InterPro" id="IPR013517">
    <property type="entry name" value="FG-GAP"/>
</dbReference>
<dbReference type="GO" id="GO:0005737">
    <property type="term" value="C:cytoplasm"/>
    <property type="evidence" value="ECO:0007669"/>
    <property type="project" value="InterPro"/>
</dbReference>
<name>A0A158KS24_9BURK</name>
<comment type="caution">
    <text evidence="5">The sequence shown here is derived from an EMBL/GenBank/DDBJ whole genome shotgun (WGS) entry which is preliminary data.</text>
</comment>
<reference evidence="5" key="1">
    <citation type="submission" date="2016-01" db="EMBL/GenBank/DDBJ databases">
        <authorList>
            <person name="Peeters C."/>
        </authorList>
    </citation>
    <scope>NUCLEOTIDE SEQUENCE [LARGE SCALE GENOMIC DNA]</scope>
    <source>
        <strain evidence="5">LMG 22937</strain>
    </source>
</reference>
<dbReference type="OrthoDB" id="5445630at2"/>
<keyword evidence="3" id="KW-0732">Signal</keyword>
<evidence type="ECO:0000256" key="1">
    <source>
        <dbReference type="ARBA" id="ARBA00004613"/>
    </source>
</evidence>
<gene>
    <name evidence="5" type="ORF">AWB67_06541</name>
</gene>
<dbReference type="EMBL" id="FCOL02000109">
    <property type="protein sequence ID" value="SAL83922.1"/>
    <property type="molecule type" value="Genomic_DNA"/>
</dbReference>
<keyword evidence="2" id="KW-0964">Secreted</keyword>
<comment type="subcellular location">
    <subcellularLocation>
        <location evidence="1">Secreted</location>
    </subcellularLocation>
</comment>
<proteinExistence type="predicted"/>
<keyword evidence="4" id="KW-0843">Virulence</keyword>
<dbReference type="InterPro" id="IPR028994">
    <property type="entry name" value="Integrin_alpha_N"/>
</dbReference>
<dbReference type="Pfam" id="PF03534">
    <property type="entry name" value="SpvB"/>
    <property type="match status" value="1"/>
</dbReference>
<organism evidence="5 6">
    <name type="scientific">Caballeronia terrestris</name>
    <dbReference type="NCBI Taxonomy" id="1226301"/>
    <lineage>
        <taxon>Bacteria</taxon>
        <taxon>Pseudomonadati</taxon>
        <taxon>Pseudomonadota</taxon>
        <taxon>Betaproteobacteria</taxon>
        <taxon>Burkholderiales</taxon>
        <taxon>Burkholderiaceae</taxon>
        <taxon>Caballeronia</taxon>
    </lineage>
</organism>
<evidence type="ECO:0000313" key="5">
    <source>
        <dbReference type="EMBL" id="SAL83922.1"/>
    </source>
</evidence>
<dbReference type="SUPFAM" id="SSF69318">
    <property type="entry name" value="Integrin alpha N-terminal domain"/>
    <property type="match status" value="1"/>
</dbReference>
<dbReference type="Pfam" id="PF13517">
    <property type="entry name" value="FG-GAP_3"/>
    <property type="match status" value="1"/>
</dbReference>
<evidence type="ECO:0000256" key="3">
    <source>
        <dbReference type="ARBA" id="ARBA00022729"/>
    </source>
</evidence>